<reference evidence="2" key="1">
    <citation type="submission" date="2013-11" db="EMBL/GenBank/DDBJ databases">
        <title>Genome sequence of the fusiform rust pathogen reveals effectors for host alternation and coevolution with pine.</title>
        <authorList>
            <consortium name="DOE Joint Genome Institute"/>
            <person name="Smith K."/>
            <person name="Pendleton A."/>
            <person name="Kubisiak T."/>
            <person name="Anderson C."/>
            <person name="Salamov A."/>
            <person name="Aerts A."/>
            <person name="Riley R."/>
            <person name="Clum A."/>
            <person name="Lindquist E."/>
            <person name="Ence D."/>
            <person name="Campbell M."/>
            <person name="Kronenberg Z."/>
            <person name="Feau N."/>
            <person name="Dhillon B."/>
            <person name="Hamelin R."/>
            <person name="Burleigh J."/>
            <person name="Smith J."/>
            <person name="Yandell M."/>
            <person name="Nelson C."/>
            <person name="Grigoriev I."/>
            <person name="Davis J."/>
        </authorList>
    </citation>
    <scope>NUCLEOTIDE SEQUENCE</scope>
    <source>
        <strain evidence="2">G11</strain>
    </source>
</reference>
<organism evidence="2 3">
    <name type="scientific">Cronartium quercuum f. sp. fusiforme G11</name>
    <dbReference type="NCBI Taxonomy" id="708437"/>
    <lineage>
        <taxon>Eukaryota</taxon>
        <taxon>Fungi</taxon>
        <taxon>Dikarya</taxon>
        <taxon>Basidiomycota</taxon>
        <taxon>Pucciniomycotina</taxon>
        <taxon>Pucciniomycetes</taxon>
        <taxon>Pucciniales</taxon>
        <taxon>Coleosporiaceae</taxon>
        <taxon>Cronartium</taxon>
    </lineage>
</organism>
<name>A0A9P6N904_9BASI</name>
<evidence type="ECO:0000313" key="3">
    <source>
        <dbReference type="Proteomes" id="UP000886653"/>
    </source>
</evidence>
<gene>
    <name evidence="2" type="ORF">CROQUDRAFT_101521</name>
</gene>
<proteinExistence type="predicted"/>
<dbReference type="EMBL" id="MU167588">
    <property type="protein sequence ID" value="KAG0139456.1"/>
    <property type="molecule type" value="Genomic_DNA"/>
</dbReference>
<dbReference type="AlphaFoldDB" id="A0A9P6N904"/>
<protein>
    <submittedName>
        <fullName evidence="2">Uncharacterized protein</fullName>
    </submittedName>
</protein>
<feature type="compositionally biased region" description="Polar residues" evidence="1">
    <location>
        <begin position="49"/>
        <end position="69"/>
    </location>
</feature>
<dbReference type="Proteomes" id="UP000886653">
    <property type="component" value="Unassembled WGS sequence"/>
</dbReference>
<comment type="caution">
    <text evidence="2">The sequence shown here is derived from an EMBL/GenBank/DDBJ whole genome shotgun (WGS) entry which is preliminary data.</text>
</comment>
<keyword evidence="3" id="KW-1185">Reference proteome</keyword>
<evidence type="ECO:0000256" key="1">
    <source>
        <dbReference type="SAM" id="MobiDB-lite"/>
    </source>
</evidence>
<accession>A0A9P6N904</accession>
<feature type="region of interest" description="Disordered" evidence="1">
    <location>
        <begin position="45"/>
        <end position="74"/>
    </location>
</feature>
<sequence length="107" mass="12081">MPPFWMTMIPLKYPKKLSFQMKHRQQKLLRQGCPKECDSKPIPVETLTIPPSLNSGLAQVENPSEPSPTDDQHWTWEPALNTAAKDISSNIDPKNILEGSHHRAAVI</sequence>
<evidence type="ECO:0000313" key="2">
    <source>
        <dbReference type="EMBL" id="KAG0139456.1"/>
    </source>
</evidence>